<evidence type="ECO:0000313" key="2">
    <source>
        <dbReference type="EMBL" id="CAG5075026.1"/>
    </source>
</evidence>
<dbReference type="PROSITE" id="PS51257">
    <property type="entry name" value="PROKAR_LIPOPROTEIN"/>
    <property type="match status" value="1"/>
</dbReference>
<dbReference type="InterPro" id="IPR003782">
    <property type="entry name" value="SCO1/SenC"/>
</dbReference>
<evidence type="ECO:0000256" key="1">
    <source>
        <dbReference type="ARBA" id="ARBA00010996"/>
    </source>
</evidence>
<evidence type="ECO:0008006" key="4">
    <source>
        <dbReference type="Google" id="ProtNLM"/>
    </source>
</evidence>
<dbReference type="PANTHER" id="PTHR12151:SF25">
    <property type="entry name" value="LINALOOL DEHYDRATASE_ISOMERASE DOMAIN-CONTAINING PROTEIN"/>
    <property type="match status" value="1"/>
</dbReference>
<name>A0ABN7RFF5_9BACT</name>
<gene>
    <name evidence="2" type="ORF">DYBT9623_05550</name>
</gene>
<sequence>MKRARFIILAWAAFGCTPERPIPGEPTTVLKMVDGKRTQVAQYPKVPAFSFVNHKNQKVTHKDMDGEIYVADFFFTTCPTICPIKKSNMLKVYERFKDSPDVRILSHTIDPGHDTPEVLGQYAKDLGVKTDNWQFVTGEREKIYEIGQKHYMVSAGVDPDQPGGFIHSGAFILVNKDKHVRGMYDGTSELSTAQLIRDMRNLVKE</sequence>
<dbReference type="EMBL" id="CAJRAU010000016">
    <property type="protein sequence ID" value="CAG5075026.1"/>
    <property type="molecule type" value="Genomic_DNA"/>
</dbReference>
<dbReference type="InterPro" id="IPR036249">
    <property type="entry name" value="Thioredoxin-like_sf"/>
</dbReference>
<dbReference type="Gene3D" id="3.40.30.10">
    <property type="entry name" value="Glutaredoxin"/>
    <property type="match status" value="1"/>
</dbReference>
<dbReference type="Pfam" id="PF02630">
    <property type="entry name" value="SCO1-SenC"/>
    <property type="match status" value="1"/>
</dbReference>
<evidence type="ECO:0000313" key="3">
    <source>
        <dbReference type="Proteomes" id="UP000679725"/>
    </source>
</evidence>
<protein>
    <recommendedName>
        <fullName evidence="4">Protein SCO1/2</fullName>
    </recommendedName>
</protein>
<reference evidence="2 3" key="1">
    <citation type="submission" date="2021-04" db="EMBL/GenBank/DDBJ databases">
        <authorList>
            <person name="Rodrigo-Torres L."/>
            <person name="Arahal R. D."/>
            <person name="Lucena T."/>
        </authorList>
    </citation>
    <scope>NUCLEOTIDE SEQUENCE [LARGE SCALE GENOMIC DNA]</scope>
    <source>
        <strain evidence="2 3">CECT 9623</strain>
    </source>
</reference>
<dbReference type="PANTHER" id="PTHR12151">
    <property type="entry name" value="ELECTRON TRANSPORT PROTIN SCO1/SENC FAMILY MEMBER"/>
    <property type="match status" value="1"/>
</dbReference>
<dbReference type="SUPFAM" id="SSF52833">
    <property type="entry name" value="Thioredoxin-like"/>
    <property type="match status" value="1"/>
</dbReference>
<dbReference type="CDD" id="cd02968">
    <property type="entry name" value="SCO"/>
    <property type="match status" value="1"/>
</dbReference>
<comment type="similarity">
    <text evidence="1">Belongs to the SCO1/2 family.</text>
</comment>
<accession>A0ABN7RFF5</accession>
<dbReference type="Proteomes" id="UP000679725">
    <property type="component" value="Unassembled WGS sequence"/>
</dbReference>
<proteinExistence type="inferred from homology"/>
<comment type="caution">
    <text evidence="2">The sequence shown here is derived from an EMBL/GenBank/DDBJ whole genome shotgun (WGS) entry which is preliminary data.</text>
</comment>
<dbReference type="RefSeq" id="WP_215236762.1">
    <property type="nucleotide sequence ID" value="NZ_CAJRAU010000016.1"/>
</dbReference>
<keyword evidence="3" id="KW-1185">Reference proteome</keyword>
<organism evidence="2 3">
    <name type="scientific">Dyadobacter linearis</name>
    <dbReference type="NCBI Taxonomy" id="2823330"/>
    <lineage>
        <taxon>Bacteria</taxon>
        <taxon>Pseudomonadati</taxon>
        <taxon>Bacteroidota</taxon>
        <taxon>Cytophagia</taxon>
        <taxon>Cytophagales</taxon>
        <taxon>Spirosomataceae</taxon>
        <taxon>Dyadobacter</taxon>
    </lineage>
</organism>